<evidence type="ECO:0000256" key="1">
    <source>
        <dbReference type="SAM" id="Coils"/>
    </source>
</evidence>
<dbReference type="Proteomes" id="UP000485058">
    <property type="component" value="Unassembled WGS sequence"/>
</dbReference>
<feature type="non-terminal residue" evidence="3">
    <location>
        <position position="167"/>
    </location>
</feature>
<dbReference type="EMBL" id="BLLF01000020">
    <property type="protein sequence ID" value="GFH06064.1"/>
    <property type="molecule type" value="Genomic_DNA"/>
</dbReference>
<feature type="compositionally biased region" description="Basic and acidic residues" evidence="2">
    <location>
        <begin position="17"/>
        <end position="32"/>
    </location>
</feature>
<feature type="coiled-coil region" evidence="1">
    <location>
        <begin position="83"/>
        <end position="128"/>
    </location>
</feature>
<accession>A0A699YGJ1</accession>
<comment type="caution">
    <text evidence="3">The sequence shown here is derived from an EMBL/GenBank/DDBJ whole genome shotgun (WGS) entry which is preliminary data.</text>
</comment>
<proteinExistence type="predicted"/>
<evidence type="ECO:0000313" key="4">
    <source>
        <dbReference type="Proteomes" id="UP000485058"/>
    </source>
</evidence>
<sequence length="167" mass="18172">MDESAADPPVRRKLNLKPRDENAAQKAEEARLARSGSNPFGAALPREAVLAHRTGKTEQSILREEGRREQLRLRLTPQQAEEKEGLEALVKEAKSQVLAAESAPEAQQAALKQQLESRQAALDNLIDQFAKAALLAAEKGEVQRPSERRALQQQHTVGFGQVGAGPG</sequence>
<dbReference type="AlphaFoldDB" id="A0A699YGJ1"/>
<feature type="region of interest" description="Disordered" evidence="2">
    <location>
        <begin position="1"/>
        <end position="67"/>
    </location>
</feature>
<protein>
    <submittedName>
        <fullName evidence="3">Uncharacterized protein</fullName>
    </submittedName>
</protein>
<organism evidence="3 4">
    <name type="scientific">Haematococcus lacustris</name>
    <name type="common">Green alga</name>
    <name type="synonym">Haematococcus pluvialis</name>
    <dbReference type="NCBI Taxonomy" id="44745"/>
    <lineage>
        <taxon>Eukaryota</taxon>
        <taxon>Viridiplantae</taxon>
        <taxon>Chlorophyta</taxon>
        <taxon>core chlorophytes</taxon>
        <taxon>Chlorophyceae</taxon>
        <taxon>CS clade</taxon>
        <taxon>Chlamydomonadales</taxon>
        <taxon>Haematococcaceae</taxon>
        <taxon>Haematococcus</taxon>
    </lineage>
</organism>
<evidence type="ECO:0000256" key="2">
    <source>
        <dbReference type="SAM" id="MobiDB-lite"/>
    </source>
</evidence>
<name>A0A699YGJ1_HAELA</name>
<keyword evidence="1" id="KW-0175">Coiled coil</keyword>
<gene>
    <name evidence="3" type="ORF">HaLaN_00629</name>
</gene>
<evidence type="ECO:0000313" key="3">
    <source>
        <dbReference type="EMBL" id="GFH06064.1"/>
    </source>
</evidence>
<reference evidence="3 4" key="1">
    <citation type="submission" date="2020-02" db="EMBL/GenBank/DDBJ databases">
        <title>Draft genome sequence of Haematococcus lacustris strain NIES-144.</title>
        <authorList>
            <person name="Morimoto D."/>
            <person name="Nakagawa S."/>
            <person name="Yoshida T."/>
            <person name="Sawayama S."/>
        </authorList>
    </citation>
    <scope>NUCLEOTIDE SEQUENCE [LARGE SCALE GENOMIC DNA]</scope>
    <source>
        <strain evidence="3 4">NIES-144</strain>
    </source>
</reference>
<keyword evidence="4" id="KW-1185">Reference proteome</keyword>